<comment type="caution">
    <text evidence="1">The sequence shown here is derived from an EMBL/GenBank/DDBJ whole genome shotgun (WGS) entry which is preliminary data.</text>
</comment>
<dbReference type="Proteomes" id="UP000186817">
    <property type="component" value="Unassembled WGS sequence"/>
</dbReference>
<protein>
    <submittedName>
        <fullName evidence="1">Uncharacterized protein</fullName>
    </submittedName>
</protein>
<dbReference type="AlphaFoldDB" id="A0A1Q9DTM9"/>
<dbReference type="OrthoDB" id="479031at2759"/>
<reference evidence="1 2" key="1">
    <citation type="submission" date="2016-02" db="EMBL/GenBank/DDBJ databases">
        <title>Genome analysis of coral dinoflagellate symbionts highlights evolutionary adaptations to a symbiotic lifestyle.</title>
        <authorList>
            <person name="Aranda M."/>
            <person name="Li Y."/>
            <person name="Liew Y.J."/>
            <person name="Baumgarten S."/>
            <person name="Simakov O."/>
            <person name="Wilson M."/>
            <person name="Piel J."/>
            <person name="Ashoor H."/>
            <person name="Bougouffa S."/>
            <person name="Bajic V.B."/>
            <person name="Ryu T."/>
            <person name="Ravasi T."/>
            <person name="Bayer T."/>
            <person name="Micklem G."/>
            <person name="Kim H."/>
            <person name="Bhak J."/>
            <person name="Lajeunesse T.C."/>
            <person name="Voolstra C.R."/>
        </authorList>
    </citation>
    <scope>NUCLEOTIDE SEQUENCE [LARGE SCALE GENOMIC DNA]</scope>
    <source>
        <strain evidence="1 2">CCMP2467</strain>
    </source>
</reference>
<proteinExistence type="predicted"/>
<organism evidence="1 2">
    <name type="scientific">Symbiodinium microadriaticum</name>
    <name type="common">Dinoflagellate</name>
    <name type="synonym">Zooxanthella microadriatica</name>
    <dbReference type="NCBI Taxonomy" id="2951"/>
    <lineage>
        <taxon>Eukaryota</taxon>
        <taxon>Sar</taxon>
        <taxon>Alveolata</taxon>
        <taxon>Dinophyceae</taxon>
        <taxon>Suessiales</taxon>
        <taxon>Symbiodiniaceae</taxon>
        <taxon>Symbiodinium</taxon>
    </lineage>
</organism>
<gene>
    <name evidence="1" type="ORF">AK812_SmicGene19012</name>
</gene>
<accession>A0A1Q9DTM9</accession>
<evidence type="ECO:0000313" key="1">
    <source>
        <dbReference type="EMBL" id="OLP98530.1"/>
    </source>
</evidence>
<dbReference type="EMBL" id="LSRX01000393">
    <property type="protein sequence ID" value="OLP98530.1"/>
    <property type="molecule type" value="Genomic_DNA"/>
</dbReference>
<keyword evidence="2" id="KW-1185">Reference proteome</keyword>
<evidence type="ECO:0000313" key="2">
    <source>
        <dbReference type="Proteomes" id="UP000186817"/>
    </source>
</evidence>
<name>A0A1Q9DTM9_SYMMI</name>
<sequence length="579" mass="65788">MSEPAWYSRDALLDQRSRCAGSSTDMLQSPRCLLLPGSLVVAPTATATFEEEAIVALLQVAGRPLPLRMLLSMAESLQLGVSDERRQNAVAAANRKAAGSEENQTHHDGAVDADDDEIQLCEEGTVPVRGASFKLEDLLRAWIRRRPDLFRIQSEPLELDTEVELLCSLPLALFRIPPFRILSEVVPADEPTSHLLWLSRALAKAEPRFLALFPKPGEEIPEGNAKNLTQLFKMQDALLTSVYGYAKKKMHFVQEPNFPEMPCGEDAKLLRRAFQKHREQDGYLSSSAVRMQLDALCRLRRHTEKMLLMDSRLGPIFLTQLRMHMFVDTTIWAAISLWPIVTFHDLELTIMKGKDFRQLHCFEDSGLGSLRYHPMVAHFFFDHEELRTHPPADFPKITGSQLLTLMLKSWLNDEDCDFKAGNFEKKWNLEGGLTAAAHSLGLDNYWSIGVHVQREFLQKFIVKSALKHRNEIKKRWKALIQESVTRGHLGTFPAWDHDRWRAFFERLKGLSSVPEQLFCIKEVVQAEIFALRNMTDDEVEASVEKIFAPLLLLAISAAHVSCKVSATYSFVEEWRGALD</sequence>